<feature type="repeat" description="PPR" evidence="6">
    <location>
        <begin position="343"/>
        <end position="373"/>
    </location>
</feature>
<reference evidence="8" key="1">
    <citation type="journal article" date="2023" name="Nat. Commun.">
        <title>Diploid and tetraploid genomes of Acorus and the evolution of monocots.</title>
        <authorList>
            <person name="Ma L."/>
            <person name="Liu K.W."/>
            <person name="Li Z."/>
            <person name="Hsiao Y.Y."/>
            <person name="Qi Y."/>
            <person name="Fu T."/>
            <person name="Tang G.D."/>
            <person name="Zhang D."/>
            <person name="Sun W.H."/>
            <person name="Liu D.K."/>
            <person name="Li Y."/>
            <person name="Chen G.Z."/>
            <person name="Liu X.D."/>
            <person name="Liao X.Y."/>
            <person name="Jiang Y.T."/>
            <person name="Yu X."/>
            <person name="Hao Y."/>
            <person name="Huang J."/>
            <person name="Zhao X.W."/>
            <person name="Ke S."/>
            <person name="Chen Y.Y."/>
            <person name="Wu W.L."/>
            <person name="Hsu J.L."/>
            <person name="Lin Y.F."/>
            <person name="Huang M.D."/>
            <person name="Li C.Y."/>
            <person name="Huang L."/>
            <person name="Wang Z.W."/>
            <person name="Zhao X."/>
            <person name="Zhong W.Y."/>
            <person name="Peng D.H."/>
            <person name="Ahmad S."/>
            <person name="Lan S."/>
            <person name="Zhang J.S."/>
            <person name="Tsai W.C."/>
            <person name="Van de Peer Y."/>
            <person name="Liu Z.J."/>
        </authorList>
    </citation>
    <scope>NUCLEOTIDE SEQUENCE</scope>
    <source>
        <strain evidence="8">CP</strain>
    </source>
</reference>
<dbReference type="InterPro" id="IPR046960">
    <property type="entry name" value="PPR_At4g14850-like_plant"/>
</dbReference>
<comment type="caution">
    <text evidence="8">The sequence shown here is derived from an EMBL/GenBank/DDBJ whole genome shotgun (WGS) entry which is preliminary data.</text>
</comment>
<dbReference type="Gene3D" id="1.25.40.10">
    <property type="entry name" value="Tetratricopeptide repeat domain"/>
    <property type="match status" value="5"/>
</dbReference>
<dbReference type="GO" id="GO:0009451">
    <property type="term" value="P:RNA modification"/>
    <property type="evidence" value="ECO:0007669"/>
    <property type="project" value="InterPro"/>
</dbReference>
<proteinExistence type="predicted"/>
<dbReference type="Pfam" id="PF01535">
    <property type="entry name" value="PPR"/>
    <property type="match status" value="5"/>
</dbReference>
<dbReference type="FunFam" id="1.25.40.10:FF:000073">
    <property type="entry name" value="Pentatricopeptide repeat-containing protein chloroplastic"/>
    <property type="match status" value="1"/>
</dbReference>
<dbReference type="Pfam" id="PF20431">
    <property type="entry name" value="E_motif"/>
    <property type="match status" value="1"/>
</dbReference>
<feature type="repeat" description="PPR" evidence="6">
    <location>
        <begin position="374"/>
        <end position="408"/>
    </location>
</feature>
<dbReference type="Pfam" id="PF13041">
    <property type="entry name" value="PPR_2"/>
    <property type="match status" value="3"/>
</dbReference>
<dbReference type="PROSITE" id="PS51375">
    <property type="entry name" value="PPR"/>
    <property type="match status" value="7"/>
</dbReference>
<evidence type="ECO:0000313" key="8">
    <source>
        <dbReference type="EMBL" id="KAK1299247.1"/>
    </source>
</evidence>
<dbReference type="GO" id="GO:0009507">
    <property type="term" value="C:chloroplast"/>
    <property type="evidence" value="ECO:0007669"/>
    <property type="project" value="UniProtKB-SubCell"/>
</dbReference>
<feature type="repeat" description="PPR" evidence="6">
    <location>
        <begin position="575"/>
        <end position="609"/>
    </location>
</feature>
<dbReference type="Proteomes" id="UP001180020">
    <property type="component" value="Unassembled WGS sequence"/>
</dbReference>
<keyword evidence="9" id="KW-1185">Reference proteome</keyword>
<sequence length="861" mass="96485">MISLYQWLKGLVEVKCGEGEGFHGDGDGDARLCGPNYIIACKSDNQLQIVERRPTRLTFSPTPSEPQISLTKSPDPSQIPKLCINGDLEQALNLLHSSAKHRLPVDEDSFVALFRLCDRRRAAPEGLRVYSHARSARTLLSLRLGNAALSLFVRIGDLSRAREVFDRMAERDLFSWNVVIGGFAKSGHFDETLRLYARMLRASVRPDVYTFPCVLRTCGGIPDQRTGREVHSHVVRYGFASETDVVNALVTMYSKCGDAGVARRVFDGLNVRDRISWNAMIAGHVENDEHFEGLVLFIEMRTLSVEPDLMTTTSVVSASKSLGDARFARGVHCYAIKVGFWIDVSTCNSLIEMYCGLGELREAEKVFARTGAKDVVSWTAMISGFEKNGYPDIALELYERMKLEEIAPDEVTIASALSACAELRHLDMGLEIHELARNRRLASYPVVANTLIDMYSKCRCVDKAVDVFKKMREKTVISWSSMVSGYRINDRSFEALKFFRKMQASAKPNEVALVIALSACARIGTLMCGKEIHARALKTGQSFYGFLPNALLDMYVKCGRTEIAWSHFNAHANKDMTSWNIMLTGFAKQGHGDLAIGLFNRMIKEGLLPDEVTFVALLCACSRSSMVDEGLEYFDCMRRVYSVEPNLKHYACVVDLLARAGRLDDARGFIERMPVRPDAAVWGALLNGCRIHRQVSLGEVAARAIFELDVKSVGYYVLLCNLYADDGRWDEVAKGTVHAFLIGDESHPQMKEIEAVLRGFYERMKGVRHGFLDAMEASKAEVFCGHSERAAVAFALINTTPGTRIWVTKNMYMCGVCHDVVKFISKVVRREVTVRDAEHFHHFKDGKCSCEDEGYWDRYTS</sequence>
<dbReference type="FunFam" id="1.25.40.10:FF:000090">
    <property type="entry name" value="Pentatricopeptide repeat-containing protein, chloroplastic"/>
    <property type="match status" value="1"/>
</dbReference>
<comment type="subcellular location">
    <subcellularLocation>
        <location evidence="1">Plastid</location>
        <location evidence="1">Chloroplast</location>
    </subcellularLocation>
</comment>
<evidence type="ECO:0000256" key="1">
    <source>
        <dbReference type="ARBA" id="ARBA00004229"/>
    </source>
</evidence>
<evidence type="ECO:0000259" key="7">
    <source>
        <dbReference type="Pfam" id="PF14432"/>
    </source>
</evidence>
<dbReference type="Pfam" id="PF14432">
    <property type="entry name" value="DYW_deaminase"/>
    <property type="match status" value="1"/>
</dbReference>
<feature type="repeat" description="PPR" evidence="6">
    <location>
        <begin position="444"/>
        <end position="478"/>
    </location>
</feature>
<accession>A0AAV9DD19</accession>
<reference evidence="8" key="2">
    <citation type="submission" date="2023-06" db="EMBL/GenBank/DDBJ databases">
        <authorList>
            <person name="Ma L."/>
            <person name="Liu K.-W."/>
            <person name="Li Z."/>
            <person name="Hsiao Y.-Y."/>
            <person name="Qi Y."/>
            <person name="Fu T."/>
            <person name="Tang G."/>
            <person name="Zhang D."/>
            <person name="Sun W.-H."/>
            <person name="Liu D.-K."/>
            <person name="Li Y."/>
            <person name="Chen G.-Z."/>
            <person name="Liu X.-D."/>
            <person name="Liao X.-Y."/>
            <person name="Jiang Y.-T."/>
            <person name="Yu X."/>
            <person name="Hao Y."/>
            <person name="Huang J."/>
            <person name="Zhao X.-W."/>
            <person name="Ke S."/>
            <person name="Chen Y.-Y."/>
            <person name="Wu W.-L."/>
            <person name="Hsu J.-L."/>
            <person name="Lin Y.-F."/>
            <person name="Huang M.-D."/>
            <person name="Li C.-Y."/>
            <person name="Huang L."/>
            <person name="Wang Z.-W."/>
            <person name="Zhao X."/>
            <person name="Zhong W.-Y."/>
            <person name="Peng D.-H."/>
            <person name="Ahmad S."/>
            <person name="Lan S."/>
            <person name="Zhang J.-S."/>
            <person name="Tsai W.-C."/>
            <person name="Van De Peer Y."/>
            <person name="Liu Z.-J."/>
        </authorList>
    </citation>
    <scope>NUCLEOTIDE SEQUENCE</scope>
    <source>
        <strain evidence="8">CP</strain>
        <tissue evidence="8">Leaves</tissue>
    </source>
</reference>
<name>A0AAV9DD19_ACOCL</name>
<evidence type="ECO:0000256" key="2">
    <source>
        <dbReference type="ARBA" id="ARBA00022528"/>
    </source>
</evidence>
<protein>
    <submittedName>
        <fullName evidence="8">Pentatricopeptide repeat-containing protein</fullName>
    </submittedName>
</protein>
<dbReference type="FunFam" id="1.25.40.10:FF:000395">
    <property type="entry name" value="Pentatricopeptide repeat-containing protein chloroplastic"/>
    <property type="match status" value="1"/>
</dbReference>
<dbReference type="EMBL" id="JAUJYO010000014">
    <property type="protein sequence ID" value="KAK1299247.1"/>
    <property type="molecule type" value="Genomic_DNA"/>
</dbReference>
<evidence type="ECO:0000256" key="4">
    <source>
        <dbReference type="ARBA" id="ARBA00022737"/>
    </source>
</evidence>
<feature type="domain" description="DYW" evidence="7">
    <location>
        <begin position="773"/>
        <end position="852"/>
    </location>
</feature>
<evidence type="ECO:0000313" key="9">
    <source>
        <dbReference type="Proteomes" id="UP001180020"/>
    </source>
</evidence>
<keyword evidence="5" id="KW-0809">Transit peptide</keyword>
<dbReference type="InterPro" id="IPR046848">
    <property type="entry name" value="E_motif"/>
</dbReference>
<dbReference type="InterPro" id="IPR032867">
    <property type="entry name" value="DYW_dom"/>
</dbReference>
<dbReference type="AlphaFoldDB" id="A0AAV9DD19"/>
<dbReference type="GO" id="GO:0003729">
    <property type="term" value="F:mRNA binding"/>
    <property type="evidence" value="ECO:0007669"/>
    <property type="project" value="UniProtKB-ARBA"/>
</dbReference>
<dbReference type="PANTHER" id="PTHR47926:SF440">
    <property type="entry name" value="REPEAT-CONTAINING PROTEIN, PUTATIVE-RELATED"/>
    <property type="match status" value="1"/>
</dbReference>
<feature type="repeat" description="PPR" evidence="6">
    <location>
        <begin position="273"/>
        <end position="307"/>
    </location>
</feature>
<dbReference type="FunFam" id="1.25.40.10:FF:000344">
    <property type="entry name" value="Pentatricopeptide repeat-containing protein"/>
    <property type="match status" value="1"/>
</dbReference>
<feature type="repeat" description="PPR" evidence="6">
    <location>
        <begin position="610"/>
        <end position="640"/>
    </location>
</feature>
<organism evidence="8 9">
    <name type="scientific">Acorus calamus</name>
    <name type="common">Sweet flag</name>
    <dbReference type="NCBI Taxonomy" id="4465"/>
    <lineage>
        <taxon>Eukaryota</taxon>
        <taxon>Viridiplantae</taxon>
        <taxon>Streptophyta</taxon>
        <taxon>Embryophyta</taxon>
        <taxon>Tracheophyta</taxon>
        <taxon>Spermatophyta</taxon>
        <taxon>Magnoliopsida</taxon>
        <taxon>Liliopsida</taxon>
        <taxon>Acoraceae</taxon>
        <taxon>Acorus</taxon>
    </lineage>
</organism>
<evidence type="ECO:0000256" key="3">
    <source>
        <dbReference type="ARBA" id="ARBA00022640"/>
    </source>
</evidence>
<dbReference type="GO" id="GO:0008270">
    <property type="term" value="F:zinc ion binding"/>
    <property type="evidence" value="ECO:0007669"/>
    <property type="project" value="InterPro"/>
</dbReference>
<feature type="repeat" description="PPR" evidence="6">
    <location>
        <begin position="172"/>
        <end position="206"/>
    </location>
</feature>
<evidence type="ECO:0000256" key="6">
    <source>
        <dbReference type="PROSITE-ProRule" id="PRU00708"/>
    </source>
</evidence>
<dbReference type="NCBIfam" id="TIGR00756">
    <property type="entry name" value="PPR"/>
    <property type="match status" value="5"/>
</dbReference>
<keyword evidence="2" id="KW-0150">Chloroplast</keyword>
<dbReference type="InterPro" id="IPR011990">
    <property type="entry name" value="TPR-like_helical_dom_sf"/>
</dbReference>
<keyword evidence="4" id="KW-0677">Repeat</keyword>
<gene>
    <name evidence="8" type="primary">PCMP-H73</name>
    <name evidence="8" type="ORF">QJS10_CPB14g01121</name>
</gene>
<evidence type="ECO:0000256" key="5">
    <source>
        <dbReference type="ARBA" id="ARBA00022946"/>
    </source>
</evidence>
<keyword evidence="3" id="KW-0934">Plastid</keyword>
<dbReference type="InterPro" id="IPR002885">
    <property type="entry name" value="PPR_rpt"/>
</dbReference>
<dbReference type="PANTHER" id="PTHR47926">
    <property type="entry name" value="PENTATRICOPEPTIDE REPEAT-CONTAINING PROTEIN"/>
    <property type="match status" value="1"/>
</dbReference>